<reference evidence="3" key="2">
    <citation type="submission" date="2014-05" db="EMBL/GenBank/DDBJ databases">
        <title>The genome and life-stage specific transcriptomes of Globodera pallida elucidate key aspects of plant parasitism by a cyst nematode.</title>
        <authorList>
            <person name="Cotton J.A."/>
            <person name="Lilley C.J."/>
            <person name="Jones L.M."/>
            <person name="Kikuchi T."/>
            <person name="Reid A.J."/>
            <person name="Thorpe P."/>
            <person name="Tsai I.J."/>
            <person name="Beasley H."/>
            <person name="Blok V."/>
            <person name="Cock P.J.A."/>
            <person name="Van den Akker S.E."/>
            <person name="Holroyd N."/>
            <person name="Hunt M."/>
            <person name="Mantelin S."/>
            <person name="Naghra H."/>
            <person name="Pain A."/>
            <person name="Palomares-Rius J.E."/>
            <person name="Zarowiecki M."/>
            <person name="Berriman M."/>
            <person name="Jones J.T."/>
            <person name="Urwin P.E."/>
        </authorList>
    </citation>
    <scope>NUCLEOTIDE SEQUENCE [LARGE SCALE GENOMIC DNA]</scope>
    <source>
        <strain evidence="3">Lindley</strain>
    </source>
</reference>
<dbReference type="Proteomes" id="UP000050741">
    <property type="component" value="Unassembled WGS sequence"/>
</dbReference>
<dbReference type="GO" id="GO:0005912">
    <property type="term" value="C:adherens junction"/>
    <property type="evidence" value="ECO:0007669"/>
    <property type="project" value="TreeGrafter"/>
</dbReference>
<evidence type="ECO:0000313" key="4">
    <source>
        <dbReference type="WBParaSite" id="GPLIN_000358600"/>
    </source>
</evidence>
<reference evidence="4" key="3">
    <citation type="submission" date="2016-06" db="UniProtKB">
        <authorList>
            <consortium name="WormBaseParasite"/>
        </authorList>
    </citation>
    <scope>IDENTIFICATION</scope>
</reference>
<dbReference type="InterPro" id="IPR001478">
    <property type="entry name" value="PDZ"/>
</dbReference>
<keyword evidence="3" id="KW-1185">Reference proteome</keyword>
<evidence type="ECO:0000256" key="1">
    <source>
        <dbReference type="SAM" id="MobiDB-lite"/>
    </source>
</evidence>
<dbReference type="InterPro" id="IPR050614">
    <property type="entry name" value="Synaptic_Scaffolding_LAP-MAGUK"/>
</dbReference>
<sequence>MVKSVLTCYLLPQKGAQQDAAARVSASNKSCVGGARVCFAGDARREEDDKIPIGKFERYDTPHPKPFAPKNRLSRNSGDFTGIISLSAALPASHQQPPSADASPAGGTECQRTAAQNAVNPHGSIPPDALVASGMEESRPLRSVLKRRPQSVISHISTPELLSLLNNAGGADGGAIGEENTANKKAIKRLVRKNVHLRKRASGFEWTIVGGANSLPPYKGKSGLFISQLVPAGAADAAGFRVDDCLLAVNGNDLRELDHHEAIQLIQNAGEQLDFLIEREQQQLDDNRFLPNNNNNNNNVYALESVAVAAPPPRPPERCCAMIVRNKCGLPGFTVFGAGRWPEDPFSVGRVDVADSSLRPADRIISVGGTNVKFGARLDQVKTLLAGFPGTRVEVVVERGGDWPPSAARAVPPKLPPKRYAAAAAPNAYTAGSGISGGIGIGGTSSSAFGEISQTRSLPSIFEPQYNAYPSSRQGPSVSPAHRQAPNHPNNDDYFKQLGSPPLVSYAPSPSDAACGSTAPPRRQHRSFSNLLMDDGMVTDNNNNNDDGTGSGGGRGAVAVKSEMLRASTPIEYPNSLSANDEQQQQQQQQQLLCHVRTTSGMKVDEKMNVTLPMPNSSTSFSARIGDDEGTNDKIAAAVSSPPLPPKMPSAFQQKHHQQNGIISNTQQNHSMAVLPPTDFLAARIVEQPPLATSSSSIPGMSKTTEATSMTALASLAAAAIVVTTPSHIPVVLNSSTVATTATTMKMPPPVAPKPKVLLDNEKTTSSDYVQQHQQKSAAVQLQHHQQQSSPPSPTASSFSSKLKLFEAHSSRTGHHPNAGTNVPSKPSGIPLKKPLVCAQDLEKLKEAAEQEASMRRRVADGNQYQQQNGSDGMETTDEDEEHRDTVHELTRLLSSSAVDQHLNGSIAGPSVIRTKKAEMRAERVVQHNNNNNNNNNNASLDSVYNSTEHEEAAAAAAEDAATASLGRADSSLSQRAAEIEKRREWRQARLRSMDVESKRTDELVKMITTAAATAAASTNNGMGNNNSTINGRDDDGLHGSANNNTPSSPIPIAP</sequence>
<feature type="region of interest" description="Disordered" evidence="1">
    <location>
        <begin position="55"/>
        <end position="75"/>
    </location>
</feature>
<feature type="region of interest" description="Disordered" evidence="1">
    <location>
        <begin position="465"/>
        <end position="556"/>
    </location>
</feature>
<accession>A0A183BSK0</accession>
<dbReference type="PANTHER" id="PTHR23119:SF44">
    <property type="entry name" value="PROTEIN LAP4"/>
    <property type="match status" value="1"/>
</dbReference>
<name>A0A183BSK0_GLOPA</name>
<proteinExistence type="predicted"/>
<dbReference type="GO" id="GO:0014069">
    <property type="term" value="C:postsynaptic density"/>
    <property type="evidence" value="ECO:0007669"/>
    <property type="project" value="TreeGrafter"/>
</dbReference>
<dbReference type="GO" id="GO:0098609">
    <property type="term" value="P:cell-cell adhesion"/>
    <property type="evidence" value="ECO:0007669"/>
    <property type="project" value="TreeGrafter"/>
</dbReference>
<evidence type="ECO:0000259" key="2">
    <source>
        <dbReference type="PROSITE" id="PS50106"/>
    </source>
</evidence>
<feature type="compositionally biased region" description="Low complexity" evidence="1">
    <location>
        <begin position="777"/>
        <end position="801"/>
    </location>
</feature>
<dbReference type="InterPro" id="IPR036034">
    <property type="entry name" value="PDZ_sf"/>
</dbReference>
<feature type="region of interest" description="Disordered" evidence="1">
    <location>
        <begin position="848"/>
        <end position="884"/>
    </location>
</feature>
<dbReference type="Pfam" id="PF00595">
    <property type="entry name" value="PDZ"/>
    <property type="match status" value="1"/>
</dbReference>
<feature type="compositionally biased region" description="Low complexity" evidence="1">
    <location>
        <begin position="534"/>
        <end position="548"/>
    </location>
</feature>
<feature type="compositionally biased region" description="Polar residues" evidence="1">
    <location>
        <begin position="110"/>
        <end position="119"/>
    </location>
</feature>
<feature type="compositionally biased region" description="Polar residues" evidence="1">
    <location>
        <begin position="766"/>
        <end position="776"/>
    </location>
</feature>
<protein>
    <submittedName>
        <fullName evidence="4">PDZ domain-containing protein</fullName>
    </submittedName>
</protein>
<feature type="compositionally biased region" description="Basic and acidic residues" evidence="1">
    <location>
        <begin position="848"/>
        <end position="860"/>
    </location>
</feature>
<feature type="region of interest" description="Disordered" evidence="1">
    <location>
        <begin position="763"/>
        <end position="832"/>
    </location>
</feature>
<dbReference type="SUPFAM" id="SSF50156">
    <property type="entry name" value="PDZ domain-like"/>
    <property type="match status" value="2"/>
</dbReference>
<dbReference type="GO" id="GO:0098968">
    <property type="term" value="P:neurotransmitter receptor transport postsynaptic membrane to endosome"/>
    <property type="evidence" value="ECO:0007669"/>
    <property type="project" value="TreeGrafter"/>
</dbReference>
<dbReference type="AlphaFoldDB" id="A0A183BSK0"/>
<feature type="region of interest" description="Disordered" evidence="1">
    <location>
        <begin position="1015"/>
        <end position="1055"/>
    </location>
</feature>
<feature type="compositionally biased region" description="Low complexity" evidence="1">
    <location>
        <begin position="1015"/>
        <end position="1031"/>
    </location>
</feature>
<dbReference type="GO" id="GO:0016323">
    <property type="term" value="C:basolateral plasma membrane"/>
    <property type="evidence" value="ECO:0007669"/>
    <property type="project" value="TreeGrafter"/>
</dbReference>
<feature type="region of interest" description="Disordered" evidence="1">
    <location>
        <begin position="91"/>
        <end position="130"/>
    </location>
</feature>
<dbReference type="GO" id="GO:0045211">
    <property type="term" value="C:postsynaptic membrane"/>
    <property type="evidence" value="ECO:0007669"/>
    <property type="project" value="TreeGrafter"/>
</dbReference>
<dbReference type="Gene3D" id="2.30.42.10">
    <property type="match status" value="2"/>
</dbReference>
<evidence type="ECO:0000313" key="3">
    <source>
        <dbReference type="Proteomes" id="UP000050741"/>
    </source>
</evidence>
<dbReference type="GO" id="GO:0019901">
    <property type="term" value="F:protein kinase binding"/>
    <property type="evidence" value="ECO:0007669"/>
    <property type="project" value="TreeGrafter"/>
</dbReference>
<reference evidence="3" key="1">
    <citation type="submission" date="2013-12" db="EMBL/GenBank/DDBJ databases">
        <authorList>
            <person name="Aslett M."/>
        </authorList>
    </citation>
    <scope>NUCLEOTIDE SEQUENCE [LARGE SCALE GENOMIC DNA]</scope>
    <source>
        <strain evidence="3">Lindley</strain>
    </source>
</reference>
<dbReference type="PANTHER" id="PTHR23119">
    <property type="entry name" value="DISCS LARGE"/>
    <property type="match status" value="1"/>
</dbReference>
<dbReference type="SMART" id="SM00228">
    <property type="entry name" value="PDZ"/>
    <property type="match status" value="2"/>
</dbReference>
<dbReference type="GO" id="GO:0045197">
    <property type="term" value="P:establishment or maintenance of epithelial cell apical/basal polarity"/>
    <property type="evidence" value="ECO:0007669"/>
    <property type="project" value="TreeGrafter"/>
</dbReference>
<dbReference type="WBParaSite" id="GPLIN_000358600">
    <property type="protein sequence ID" value="GPLIN_000358600"/>
    <property type="gene ID" value="GPLIN_000358600"/>
</dbReference>
<dbReference type="PROSITE" id="PS50106">
    <property type="entry name" value="PDZ"/>
    <property type="match status" value="1"/>
</dbReference>
<feature type="compositionally biased region" description="Polar residues" evidence="1">
    <location>
        <begin position="468"/>
        <end position="477"/>
    </location>
</feature>
<feature type="domain" description="PDZ" evidence="2">
    <location>
        <begin position="194"/>
        <end position="281"/>
    </location>
</feature>
<dbReference type="GO" id="GO:0098887">
    <property type="term" value="P:neurotransmitter receptor transport, endosome to postsynaptic membrane"/>
    <property type="evidence" value="ECO:0007669"/>
    <property type="project" value="TreeGrafter"/>
</dbReference>
<organism evidence="3 4">
    <name type="scientific">Globodera pallida</name>
    <name type="common">Potato cyst nematode worm</name>
    <name type="synonym">Heterodera pallida</name>
    <dbReference type="NCBI Taxonomy" id="36090"/>
    <lineage>
        <taxon>Eukaryota</taxon>
        <taxon>Metazoa</taxon>
        <taxon>Ecdysozoa</taxon>
        <taxon>Nematoda</taxon>
        <taxon>Chromadorea</taxon>
        <taxon>Rhabditida</taxon>
        <taxon>Tylenchina</taxon>
        <taxon>Tylenchomorpha</taxon>
        <taxon>Tylenchoidea</taxon>
        <taxon>Heteroderidae</taxon>
        <taxon>Heteroderinae</taxon>
        <taxon>Globodera</taxon>
    </lineage>
</organism>
<dbReference type="GO" id="GO:0043113">
    <property type="term" value="P:receptor clustering"/>
    <property type="evidence" value="ECO:0007669"/>
    <property type="project" value="TreeGrafter"/>
</dbReference>